<dbReference type="SUPFAM" id="SSF53383">
    <property type="entry name" value="PLP-dependent transferases"/>
    <property type="match status" value="1"/>
</dbReference>
<feature type="non-terminal residue" evidence="2">
    <location>
        <position position="1"/>
    </location>
</feature>
<dbReference type="PANTHER" id="PTHR46577">
    <property type="entry name" value="HTH-TYPE TRANSCRIPTIONAL REGULATORY PROTEIN GABR"/>
    <property type="match status" value="1"/>
</dbReference>
<accession>X1K314</accession>
<comment type="caution">
    <text evidence="2">The sequence shown here is derived from an EMBL/GenBank/DDBJ whole genome shotgun (WGS) entry which is preliminary data.</text>
</comment>
<dbReference type="EMBL" id="BARV01001917">
    <property type="protein sequence ID" value="GAI01402.1"/>
    <property type="molecule type" value="Genomic_DNA"/>
</dbReference>
<dbReference type="InterPro" id="IPR015421">
    <property type="entry name" value="PyrdxlP-dep_Trfase_major"/>
</dbReference>
<dbReference type="InterPro" id="IPR051446">
    <property type="entry name" value="HTH_trans_reg/aminotransferase"/>
</dbReference>
<reference evidence="2" key="1">
    <citation type="journal article" date="2014" name="Front. Microbiol.">
        <title>High frequency of phylogenetically diverse reductive dehalogenase-homologous genes in deep subseafloor sedimentary metagenomes.</title>
        <authorList>
            <person name="Kawai M."/>
            <person name="Futagami T."/>
            <person name="Toyoda A."/>
            <person name="Takaki Y."/>
            <person name="Nishi S."/>
            <person name="Hori S."/>
            <person name="Arai W."/>
            <person name="Tsubouchi T."/>
            <person name="Morono Y."/>
            <person name="Uchiyama I."/>
            <person name="Ito T."/>
            <person name="Fujiyama A."/>
            <person name="Inagaki F."/>
            <person name="Takami H."/>
        </authorList>
    </citation>
    <scope>NUCLEOTIDE SEQUENCE</scope>
    <source>
        <strain evidence="2">Expedition CK06-06</strain>
    </source>
</reference>
<dbReference type="PANTHER" id="PTHR46577:SF1">
    <property type="entry name" value="HTH-TYPE TRANSCRIPTIONAL REGULATORY PROTEIN GABR"/>
    <property type="match status" value="1"/>
</dbReference>
<dbReference type="Pfam" id="PF00155">
    <property type="entry name" value="Aminotran_1_2"/>
    <property type="match status" value="1"/>
</dbReference>
<evidence type="ECO:0000313" key="2">
    <source>
        <dbReference type="EMBL" id="GAI01402.1"/>
    </source>
</evidence>
<dbReference type="GO" id="GO:0030170">
    <property type="term" value="F:pyridoxal phosphate binding"/>
    <property type="evidence" value="ECO:0007669"/>
    <property type="project" value="InterPro"/>
</dbReference>
<name>X1K314_9ZZZZ</name>
<organism evidence="2">
    <name type="scientific">marine sediment metagenome</name>
    <dbReference type="NCBI Taxonomy" id="412755"/>
    <lineage>
        <taxon>unclassified sequences</taxon>
        <taxon>metagenomes</taxon>
        <taxon>ecological metagenomes</taxon>
    </lineage>
</organism>
<gene>
    <name evidence="2" type="ORF">S06H3_05230</name>
</gene>
<protein>
    <recommendedName>
        <fullName evidence="1">Aminotransferase class I/classII large domain-containing protein</fullName>
    </recommendedName>
</protein>
<dbReference type="InterPro" id="IPR015424">
    <property type="entry name" value="PyrdxlP-dep_Trfase"/>
</dbReference>
<dbReference type="InterPro" id="IPR004839">
    <property type="entry name" value="Aminotransferase_I/II_large"/>
</dbReference>
<evidence type="ECO:0000259" key="1">
    <source>
        <dbReference type="Pfam" id="PF00155"/>
    </source>
</evidence>
<dbReference type="AlphaFoldDB" id="X1K314"/>
<dbReference type="CDD" id="cd00609">
    <property type="entry name" value="AAT_like"/>
    <property type="match status" value="1"/>
</dbReference>
<sequence>EYNNKYISDEKIDRDIIDFNSGVPDLEKFPRSFWSKFLRYSFLDMPEYLLDYGRPQGLFDLRLTLSNFLLKTKGIKCYPDQIIILSGSSEGFLIIGKLLKPYYNNVIIEDLVYNGIQKIFKSLDIKFYPIPVDDKGIRSDLIPENIKNHFIIVTPSHQFPTGSVLPIQRRVKLIKLARNINTYIIENDYDSEFRYTGQQISSLHLLDPEIVIHIGTFSESLYPSLRLGYMVLPESLVKDCCKIKESCGLFTPSIYQLALSNFIKEGYFERHINKMKKLYKGKRKILIDKLKDEFKSSIKISGDSIGLYIVVEFKNVIFTDQILKKLLDNKVRVYRVEDHSIIKGKHNNKIILGYGNLGTGEIEEGIKRIKEILK</sequence>
<proteinExistence type="predicted"/>
<feature type="domain" description="Aminotransferase class I/classII large" evidence="1">
    <location>
        <begin position="15"/>
        <end position="335"/>
    </location>
</feature>
<dbReference type="Gene3D" id="3.40.640.10">
    <property type="entry name" value="Type I PLP-dependent aspartate aminotransferase-like (Major domain)"/>
    <property type="match status" value="1"/>
</dbReference>